<proteinExistence type="predicted"/>
<accession>A0A931CTN5</accession>
<sequence length="417" mass="47307">MRLHQLKSATGILRLTIQRTVVGFFALQGAVIAGLVVMDTIRKHGRRKRVGFPRPGTFESEVAGSTTTIYTYGEDLYTEMLAQIRQAKQRILMETYIWKNDKVGREFKAALAEAAERGVEVFVIYDVFANLVVPRSFFRFHPAIHVLPFPVLRPSIVFTNVRGTGLDHRKLLIVDEEIGFVGGYNIGSLYATQWRDTHLKISGPSVWELRQAFATVWNHYRKGLPELRETNANFWEPRVRAVNNIPSSLVFPIRGIYLDAIDRASHHIYITMAYFIPDQQILDSLLSASRRGVDVRVILPEDSNHVLSDWLSRGFYTALLRDGVTILLYQNAMVHAKTATIDGQWSTVGTANIDRLSLTGNYEINMEIYDANLAADLETIFAIDSANSRILTLEEWQDRRVAARFSESILAPLRPLL</sequence>
<dbReference type="PROSITE" id="PS50035">
    <property type="entry name" value="PLD"/>
    <property type="match status" value="2"/>
</dbReference>
<protein>
    <submittedName>
        <fullName evidence="3">Phosphatidylserine/phosphatidylglycerophosphate/ cardiolipin synthase family protein</fullName>
    </submittedName>
</protein>
<dbReference type="PANTHER" id="PTHR21248">
    <property type="entry name" value="CARDIOLIPIN SYNTHASE"/>
    <property type="match status" value="1"/>
</dbReference>
<dbReference type="AlphaFoldDB" id="A0A931CTN5"/>
<dbReference type="SUPFAM" id="SSF56024">
    <property type="entry name" value="Phospholipase D/nuclease"/>
    <property type="match status" value="2"/>
</dbReference>
<dbReference type="RefSeq" id="WP_196398146.1">
    <property type="nucleotide sequence ID" value="NZ_JADNYM010000026.1"/>
</dbReference>
<dbReference type="Gene3D" id="3.30.870.10">
    <property type="entry name" value="Endonuclease Chain A"/>
    <property type="match status" value="2"/>
</dbReference>
<dbReference type="CDD" id="cd09110">
    <property type="entry name" value="PLDc_CLS_1"/>
    <property type="match status" value="1"/>
</dbReference>
<dbReference type="CDD" id="cd09159">
    <property type="entry name" value="PLDc_ybhO_like_2"/>
    <property type="match status" value="1"/>
</dbReference>
<dbReference type="SMART" id="SM00155">
    <property type="entry name" value="PLDc"/>
    <property type="match status" value="2"/>
</dbReference>
<dbReference type="InterPro" id="IPR025202">
    <property type="entry name" value="PLD-like_dom"/>
</dbReference>
<name>A0A931CTN5_9MICC</name>
<organism evidence="3 4">
    <name type="scientific">Arthrobacter terrae</name>
    <dbReference type="NCBI Taxonomy" id="2935737"/>
    <lineage>
        <taxon>Bacteria</taxon>
        <taxon>Bacillati</taxon>
        <taxon>Actinomycetota</taxon>
        <taxon>Actinomycetes</taxon>
        <taxon>Micrococcales</taxon>
        <taxon>Micrococcaceae</taxon>
        <taxon>Arthrobacter</taxon>
    </lineage>
</organism>
<evidence type="ECO:0000256" key="1">
    <source>
        <dbReference type="SAM" id="Phobius"/>
    </source>
</evidence>
<dbReference type="Proteomes" id="UP000655366">
    <property type="component" value="Unassembled WGS sequence"/>
</dbReference>
<dbReference type="InterPro" id="IPR001736">
    <property type="entry name" value="PLipase_D/transphosphatidylase"/>
</dbReference>
<dbReference type="EMBL" id="JADNYM010000026">
    <property type="protein sequence ID" value="MBG0741214.1"/>
    <property type="molecule type" value="Genomic_DNA"/>
</dbReference>
<feature type="transmembrane region" description="Helical" evidence="1">
    <location>
        <begin position="20"/>
        <end position="38"/>
    </location>
</feature>
<keyword evidence="1" id="KW-0812">Transmembrane</keyword>
<keyword evidence="1" id="KW-1133">Transmembrane helix</keyword>
<keyword evidence="4" id="KW-1185">Reference proteome</keyword>
<evidence type="ECO:0000313" key="3">
    <source>
        <dbReference type="EMBL" id="MBG0741214.1"/>
    </source>
</evidence>
<feature type="domain" description="PLD phosphodiesterase" evidence="2">
    <location>
        <begin position="330"/>
        <end position="357"/>
    </location>
</feature>
<dbReference type="GO" id="GO:0032049">
    <property type="term" value="P:cardiolipin biosynthetic process"/>
    <property type="evidence" value="ECO:0007669"/>
    <property type="project" value="UniProtKB-ARBA"/>
</dbReference>
<keyword evidence="1" id="KW-0472">Membrane</keyword>
<evidence type="ECO:0000259" key="2">
    <source>
        <dbReference type="PROSITE" id="PS50035"/>
    </source>
</evidence>
<comment type="caution">
    <text evidence="3">The sequence shown here is derived from an EMBL/GenBank/DDBJ whole genome shotgun (WGS) entry which is preliminary data.</text>
</comment>
<reference evidence="3 4" key="1">
    <citation type="submission" date="2020-11" db="EMBL/GenBank/DDBJ databases">
        <title>Arthrobacter antarcticus sp. nov., isolated from Antarctic Soil.</title>
        <authorList>
            <person name="Li J."/>
        </authorList>
    </citation>
    <scope>NUCLEOTIDE SEQUENCE [LARGE SCALE GENOMIC DNA]</scope>
    <source>
        <strain evidence="3 4">Z1-20</strain>
    </source>
</reference>
<dbReference type="PANTHER" id="PTHR21248:SF22">
    <property type="entry name" value="PHOSPHOLIPASE D"/>
    <property type="match status" value="1"/>
</dbReference>
<dbReference type="Pfam" id="PF13091">
    <property type="entry name" value="PLDc_2"/>
    <property type="match status" value="2"/>
</dbReference>
<gene>
    <name evidence="3" type="ORF">IV500_17750</name>
</gene>
<feature type="domain" description="PLD phosphodiesterase" evidence="2">
    <location>
        <begin position="163"/>
        <end position="190"/>
    </location>
</feature>
<dbReference type="GO" id="GO:0030572">
    <property type="term" value="F:phosphatidyltransferase activity"/>
    <property type="evidence" value="ECO:0007669"/>
    <property type="project" value="UniProtKB-ARBA"/>
</dbReference>
<evidence type="ECO:0000313" key="4">
    <source>
        <dbReference type="Proteomes" id="UP000655366"/>
    </source>
</evidence>